<sequence length="40" mass="4351">ACKVSRESGAIQFKESGGMHSKEYAEILVEVKAAIVRLSK</sequence>
<evidence type="ECO:0000313" key="2">
    <source>
        <dbReference type="Proteomes" id="UP000003465"/>
    </source>
</evidence>
<accession>A0A656GIH1</accession>
<name>A0A656GIH1_PSEA0</name>
<protein>
    <submittedName>
        <fullName evidence="1">Uncharacterized protein</fullName>
    </submittedName>
</protein>
<dbReference type="EMBL" id="AEAG01001685">
    <property type="protein sequence ID" value="EGH25876.1"/>
    <property type="molecule type" value="Genomic_DNA"/>
</dbReference>
<organism evidence="1 2">
    <name type="scientific">Pseudomonas amygdali pv. mori str. 301020</name>
    <dbReference type="NCBI Taxonomy" id="629261"/>
    <lineage>
        <taxon>Bacteria</taxon>
        <taxon>Pseudomonadati</taxon>
        <taxon>Pseudomonadota</taxon>
        <taxon>Gammaproteobacteria</taxon>
        <taxon>Pseudomonadales</taxon>
        <taxon>Pseudomonadaceae</taxon>
        <taxon>Pseudomonas</taxon>
        <taxon>Pseudomonas amygdali</taxon>
    </lineage>
</organism>
<feature type="non-terminal residue" evidence="1">
    <location>
        <position position="1"/>
    </location>
</feature>
<dbReference type="Proteomes" id="UP000003465">
    <property type="component" value="Unassembled WGS sequence"/>
</dbReference>
<proteinExistence type="predicted"/>
<dbReference type="AlphaFoldDB" id="A0A656GIH1"/>
<reference evidence="1 2" key="1">
    <citation type="journal article" date="2011" name="PLoS Pathog.">
        <title>Dynamic evolution of pathogenicity revealed by sequencing and comparative genomics of 19 Pseudomonas syringae isolates.</title>
        <authorList>
            <person name="Baltrus D.A."/>
            <person name="Nishimura M.T."/>
            <person name="Romanchuk A."/>
            <person name="Chang J.H."/>
            <person name="Mukhtar M.S."/>
            <person name="Cherkis K."/>
            <person name="Roach J."/>
            <person name="Grant S.R."/>
            <person name="Jones C.D."/>
            <person name="Dangl J.L."/>
        </authorList>
    </citation>
    <scope>NUCLEOTIDE SEQUENCE [LARGE SCALE GENOMIC DNA]</scope>
    <source>
        <strain evidence="1 2">301020</strain>
    </source>
</reference>
<gene>
    <name evidence="1" type="ORF">PSYMO_32464</name>
</gene>
<comment type="caution">
    <text evidence="1">The sequence shown here is derived from an EMBL/GenBank/DDBJ whole genome shotgun (WGS) entry which is preliminary data.</text>
</comment>
<evidence type="ECO:0000313" key="1">
    <source>
        <dbReference type="EMBL" id="EGH25876.1"/>
    </source>
</evidence>